<feature type="region of interest" description="Disordered" evidence="2">
    <location>
        <begin position="333"/>
        <end position="355"/>
    </location>
</feature>
<accession>Q22KM2</accession>
<dbReference type="Proteomes" id="UP000009168">
    <property type="component" value="Unassembled WGS sequence"/>
</dbReference>
<gene>
    <name evidence="3" type="ORF">TTHERM_00312590</name>
</gene>
<dbReference type="EMBL" id="GG662498">
    <property type="protein sequence ID" value="EAR85777.2"/>
    <property type="molecule type" value="Genomic_DNA"/>
</dbReference>
<feature type="region of interest" description="Disordered" evidence="2">
    <location>
        <begin position="1"/>
        <end position="60"/>
    </location>
</feature>
<reference evidence="4" key="1">
    <citation type="journal article" date="2006" name="PLoS Biol.">
        <title>Macronuclear genome sequence of the ciliate Tetrahymena thermophila, a model eukaryote.</title>
        <authorList>
            <person name="Eisen J.A."/>
            <person name="Coyne R.S."/>
            <person name="Wu M."/>
            <person name="Wu D."/>
            <person name="Thiagarajan M."/>
            <person name="Wortman J.R."/>
            <person name="Badger J.H."/>
            <person name="Ren Q."/>
            <person name="Amedeo P."/>
            <person name="Jones K.M."/>
            <person name="Tallon L.J."/>
            <person name="Delcher A.L."/>
            <person name="Salzberg S.L."/>
            <person name="Silva J.C."/>
            <person name="Haas B.J."/>
            <person name="Majoros W.H."/>
            <person name="Farzad M."/>
            <person name="Carlton J.M."/>
            <person name="Smith R.K. Jr."/>
            <person name="Garg J."/>
            <person name="Pearlman R.E."/>
            <person name="Karrer K.M."/>
            <person name="Sun L."/>
            <person name="Manning G."/>
            <person name="Elde N.C."/>
            <person name="Turkewitz A.P."/>
            <person name="Asai D.J."/>
            <person name="Wilkes D.E."/>
            <person name="Wang Y."/>
            <person name="Cai H."/>
            <person name="Collins K."/>
            <person name="Stewart B.A."/>
            <person name="Lee S.R."/>
            <person name="Wilamowska K."/>
            <person name="Weinberg Z."/>
            <person name="Ruzzo W.L."/>
            <person name="Wloga D."/>
            <person name="Gaertig J."/>
            <person name="Frankel J."/>
            <person name="Tsao C.-C."/>
            <person name="Gorovsky M.A."/>
            <person name="Keeling P.J."/>
            <person name="Waller R.F."/>
            <person name="Patron N.J."/>
            <person name="Cherry J.M."/>
            <person name="Stover N.A."/>
            <person name="Krieger C.J."/>
            <person name="del Toro C."/>
            <person name="Ryder H.F."/>
            <person name="Williamson S.C."/>
            <person name="Barbeau R.A."/>
            <person name="Hamilton E.P."/>
            <person name="Orias E."/>
        </authorList>
    </citation>
    <scope>NUCLEOTIDE SEQUENCE [LARGE SCALE GENOMIC DNA]</scope>
    <source>
        <strain evidence="4">SB210</strain>
    </source>
</reference>
<dbReference type="AlphaFoldDB" id="Q22KM2"/>
<evidence type="ECO:0000313" key="4">
    <source>
        <dbReference type="Proteomes" id="UP000009168"/>
    </source>
</evidence>
<feature type="compositionally biased region" description="Low complexity" evidence="2">
    <location>
        <begin position="1"/>
        <end position="14"/>
    </location>
</feature>
<feature type="coiled-coil region" evidence="1">
    <location>
        <begin position="482"/>
        <end position="509"/>
    </location>
</feature>
<organism evidence="3 4">
    <name type="scientific">Tetrahymena thermophila (strain SB210)</name>
    <dbReference type="NCBI Taxonomy" id="312017"/>
    <lineage>
        <taxon>Eukaryota</taxon>
        <taxon>Sar</taxon>
        <taxon>Alveolata</taxon>
        <taxon>Ciliophora</taxon>
        <taxon>Intramacronucleata</taxon>
        <taxon>Oligohymenophorea</taxon>
        <taxon>Hymenostomatida</taxon>
        <taxon>Tetrahymenina</taxon>
        <taxon>Tetrahymenidae</taxon>
        <taxon>Tetrahymena</taxon>
    </lineage>
</organism>
<evidence type="ECO:0000256" key="2">
    <source>
        <dbReference type="SAM" id="MobiDB-lite"/>
    </source>
</evidence>
<sequence length="574" mass="69325">MDRQCNQQNQSQNQTSETKKNISQEIEDYSEDISRISSSEEDQGHLTKKKQKSCGSRPKSQDLLKKYEDDIIFLKRSLCCRFQKDNKQTNIEWIKQQIDQVNKTQKLEPRFEILSKTFDTEDQIFEYLNQSCKKLFVQFFVHIDNNLQNSQQLYQKLKESLAKSKDRKKEDEHNVINHFKILFEKYHYDFQEFKNAFRKQFPDLYQIARNESYQINTKTQMKNIQDKSTKLKTYLDRQKSDPNCRYKDDIYSQNKQQNNIFNKLTKERQLSYQAQPQKKQKKINQEFDTSFSANKSNQQDDFIEQNEYFDEISKINNFNYHSRNEYSKIQYSNERDEISEQDSQETKRNQQQEDQSNQDYGFINNYQINQAEQNSNNFEKYQKYQANQENQSQLQNKYQLQNQNLDNTYQNQQLNNQRENFVDIDQEIEHKDIIINQFSNSSINRILKNIPEILSQTEIPNESNTQNEQNYQNKEFQTCQCLEFRQQLVKQLESNLSFLQKTSKILKEQLNQIKISQEKNYIKLCSQQNIQQALNSQVLQYDDQIFRLQNNIIERQNQKNTNKFYSQKNLLNNQ</sequence>
<dbReference type="RefSeq" id="XP_001033440.2">
    <property type="nucleotide sequence ID" value="XM_001033440.2"/>
</dbReference>
<feature type="coiled-coil region" evidence="1">
    <location>
        <begin position="147"/>
        <end position="174"/>
    </location>
</feature>
<feature type="compositionally biased region" description="Basic and acidic residues" evidence="2">
    <location>
        <begin position="333"/>
        <end position="351"/>
    </location>
</feature>
<keyword evidence="1" id="KW-0175">Coiled coil</keyword>
<dbReference type="InParanoid" id="Q22KM2"/>
<evidence type="ECO:0000313" key="3">
    <source>
        <dbReference type="EMBL" id="EAR85777.2"/>
    </source>
</evidence>
<proteinExistence type="predicted"/>
<dbReference type="HOGENOM" id="CLU_489607_0_0_1"/>
<name>Q22KM2_TETTS</name>
<evidence type="ECO:0000256" key="1">
    <source>
        <dbReference type="SAM" id="Coils"/>
    </source>
</evidence>
<keyword evidence="4" id="KW-1185">Reference proteome</keyword>
<dbReference type="GeneID" id="7842998"/>
<dbReference type="KEGG" id="tet:TTHERM_00312590"/>
<protein>
    <submittedName>
        <fullName evidence="3">Uncharacterized protein</fullName>
    </submittedName>
</protein>